<feature type="transmembrane region" description="Helical" evidence="6">
    <location>
        <begin position="148"/>
        <end position="168"/>
    </location>
</feature>
<evidence type="ECO:0000259" key="8">
    <source>
        <dbReference type="PROSITE" id="PS50109"/>
    </source>
</evidence>
<dbReference type="Gene3D" id="3.30.565.10">
    <property type="entry name" value="Histidine kinase-like ATPase, C-terminal domain"/>
    <property type="match status" value="1"/>
</dbReference>
<evidence type="ECO:0000256" key="3">
    <source>
        <dbReference type="ARBA" id="ARBA00022679"/>
    </source>
</evidence>
<accession>A0A2W5FGI1</accession>
<dbReference type="Pfam" id="PF02518">
    <property type="entry name" value="HATPase_c"/>
    <property type="match status" value="1"/>
</dbReference>
<comment type="catalytic activity">
    <reaction evidence="1">
        <text>ATP + protein L-histidine = ADP + protein N-phospho-L-histidine.</text>
        <dbReference type="EC" id="2.7.13.3"/>
    </reaction>
</comment>
<keyword evidence="4" id="KW-0418">Kinase</keyword>
<keyword evidence="3" id="KW-0808">Transferase</keyword>
<evidence type="ECO:0000256" key="6">
    <source>
        <dbReference type="SAM" id="Phobius"/>
    </source>
</evidence>
<feature type="transmembrane region" description="Helical" evidence="6">
    <location>
        <begin position="91"/>
        <end position="110"/>
    </location>
</feature>
<protein>
    <recommendedName>
        <fullName evidence="2">histidine kinase</fullName>
        <ecNumber evidence="2">2.7.13.3</ecNumber>
    </recommendedName>
</protein>
<evidence type="ECO:0000313" key="9">
    <source>
        <dbReference type="EMBL" id="PZP28739.1"/>
    </source>
</evidence>
<feature type="signal peptide" evidence="7">
    <location>
        <begin position="1"/>
        <end position="30"/>
    </location>
</feature>
<reference evidence="9 10" key="1">
    <citation type="submission" date="2017-08" db="EMBL/GenBank/DDBJ databases">
        <title>Infants hospitalized years apart are colonized by the same room-sourced microbial strains.</title>
        <authorList>
            <person name="Brooks B."/>
            <person name="Olm M.R."/>
            <person name="Firek B.A."/>
            <person name="Baker R."/>
            <person name="Thomas B.C."/>
            <person name="Morowitz M.J."/>
            <person name="Banfield J.F."/>
        </authorList>
    </citation>
    <scope>NUCLEOTIDE SEQUENCE [LARGE SCALE GENOMIC DNA]</scope>
    <source>
        <strain evidence="9">S2_012_000_R2_81</strain>
    </source>
</reference>
<dbReference type="EMBL" id="QFOD01000021">
    <property type="protein sequence ID" value="PZP28739.1"/>
    <property type="molecule type" value="Genomic_DNA"/>
</dbReference>
<dbReference type="PRINTS" id="PR00344">
    <property type="entry name" value="BCTRLSENSOR"/>
</dbReference>
<dbReference type="SUPFAM" id="SSF55874">
    <property type="entry name" value="ATPase domain of HSP90 chaperone/DNA topoisomerase II/histidine kinase"/>
    <property type="match status" value="1"/>
</dbReference>
<keyword evidence="5" id="KW-0902">Two-component regulatory system</keyword>
<evidence type="ECO:0000256" key="7">
    <source>
        <dbReference type="SAM" id="SignalP"/>
    </source>
</evidence>
<feature type="transmembrane region" description="Helical" evidence="6">
    <location>
        <begin position="220"/>
        <end position="241"/>
    </location>
</feature>
<dbReference type="PROSITE" id="PS50109">
    <property type="entry name" value="HIS_KIN"/>
    <property type="match status" value="1"/>
</dbReference>
<gene>
    <name evidence="9" type="ORF">DI603_18860</name>
</gene>
<dbReference type="AlphaFoldDB" id="A0A2W5FGI1"/>
<evidence type="ECO:0000256" key="2">
    <source>
        <dbReference type="ARBA" id="ARBA00012438"/>
    </source>
</evidence>
<evidence type="ECO:0000256" key="4">
    <source>
        <dbReference type="ARBA" id="ARBA00022777"/>
    </source>
</evidence>
<dbReference type="InterPro" id="IPR005467">
    <property type="entry name" value="His_kinase_dom"/>
</dbReference>
<organism evidence="9 10">
    <name type="scientific">Roseateles depolymerans</name>
    <dbReference type="NCBI Taxonomy" id="76731"/>
    <lineage>
        <taxon>Bacteria</taxon>
        <taxon>Pseudomonadati</taxon>
        <taxon>Pseudomonadota</taxon>
        <taxon>Betaproteobacteria</taxon>
        <taxon>Burkholderiales</taxon>
        <taxon>Sphaerotilaceae</taxon>
        <taxon>Roseateles</taxon>
    </lineage>
</organism>
<evidence type="ECO:0000256" key="1">
    <source>
        <dbReference type="ARBA" id="ARBA00000085"/>
    </source>
</evidence>
<keyword evidence="6" id="KW-1133">Transmembrane helix</keyword>
<dbReference type="SMART" id="SM00387">
    <property type="entry name" value="HATPase_c"/>
    <property type="match status" value="1"/>
</dbReference>
<dbReference type="CDD" id="cd16917">
    <property type="entry name" value="HATPase_UhpB-NarQ-NarX-like"/>
    <property type="match status" value="1"/>
</dbReference>
<dbReference type="InterPro" id="IPR050482">
    <property type="entry name" value="Sensor_HK_TwoCompSys"/>
</dbReference>
<evidence type="ECO:0000256" key="5">
    <source>
        <dbReference type="ARBA" id="ARBA00023012"/>
    </source>
</evidence>
<dbReference type="InterPro" id="IPR004358">
    <property type="entry name" value="Sig_transdc_His_kin-like_C"/>
</dbReference>
<dbReference type="Proteomes" id="UP000249633">
    <property type="component" value="Unassembled WGS sequence"/>
</dbReference>
<feature type="transmembrane region" description="Helical" evidence="6">
    <location>
        <begin position="69"/>
        <end position="85"/>
    </location>
</feature>
<dbReference type="GO" id="GO:0000160">
    <property type="term" value="P:phosphorelay signal transduction system"/>
    <property type="evidence" value="ECO:0007669"/>
    <property type="project" value="UniProtKB-KW"/>
</dbReference>
<feature type="transmembrane region" description="Helical" evidence="6">
    <location>
        <begin position="122"/>
        <end position="142"/>
    </location>
</feature>
<comment type="caution">
    <text evidence="9">The sequence shown here is derived from an EMBL/GenBank/DDBJ whole genome shotgun (WGS) entry which is preliminary data.</text>
</comment>
<keyword evidence="7" id="KW-0732">Signal</keyword>
<proteinExistence type="predicted"/>
<keyword evidence="6" id="KW-0812">Transmembrane</keyword>
<evidence type="ECO:0000313" key="10">
    <source>
        <dbReference type="Proteomes" id="UP000249633"/>
    </source>
</evidence>
<feature type="transmembrane region" description="Helical" evidence="6">
    <location>
        <begin position="188"/>
        <end position="208"/>
    </location>
</feature>
<dbReference type="GO" id="GO:0004673">
    <property type="term" value="F:protein histidine kinase activity"/>
    <property type="evidence" value="ECO:0007669"/>
    <property type="project" value="UniProtKB-EC"/>
</dbReference>
<dbReference type="InterPro" id="IPR003594">
    <property type="entry name" value="HATPase_dom"/>
</dbReference>
<dbReference type="PANTHER" id="PTHR24421">
    <property type="entry name" value="NITRATE/NITRITE SENSOR PROTEIN NARX-RELATED"/>
    <property type="match status" value="1"/>
</dbReference>
<feature type="domain" description="Histidine kinase" evidence="8">
    <location>
        <begin position="382"/>
        <end position="468"/>
    </location>
</feature>
<feature type="chain" id="PRO_5015893182" description="histidine kinase" evidence="7">
    <location>
        <begin position="31"/>
        <end position="468"/>
    </location>
</feature>
<dbReference type="InterPro" id="IPR036890">
    <property type="entry name" value="HATPase_C_sf"/>
</dbReference>
<feature type="transmembrane region" description="Helical" evidence="6">
    <location>
        <begin position="40"/>
        <end position="62"/>
    </location>
</feature>
<keyword evidence="6" id="KW-0472">Membrane</keyword>
<sequence>MKNSVTPSGAARRARWLLPLLLVLPAAAQAQSVGQLWAATVHGWVAAMLALMAAVIGLVAGLHPRERPANFLVGMMLSWVLLRAASGPGSASLRSLLMTLLVLCATQYLLRQQNWKRSWIDHALLIQCLIVPASLLLTGGQGGLLDEIWHAVLSLELIAAMGWALWLARRGPEAADTAEPSDASDWRWHAALLLPTMAALAGELLLALAAPTQWWEWSPWLGLMLPVLMLGLGLQVVSGIAQARVDAERHIVAMEQHLQDRVAEVERNHSALAEQKLEQVTERERKRIAADLHDDLGAKLLTIVHTSESDRISTLAREALEEMRLSVRGLTGKPVHLIDALGDWRAEVVSRLGQANILAEWKSPSEEVTHTLQARAYVQTTRILRESVSNIIKHSGATHATISSAVQHGDFILTIQDNGQGIPTELDGRLDRGHGMASMKSRAKQMHGQCLVESGPGWGTVIRLTIPL</sequence>
<name>A0A2W5FGI1_9BURK</name>
<dbReference type="EC" id="2.7.13.3" evidence="2"/>